<evidence type="ECO:0000256" key="1">
    <source>
        <dbReference type="SAM" id="MobiDB-lite"/>
    </source>
</evidence>
<name>A0AAV8RN67_ENSVE</name>
<proteinExistence type="predicted"/>
<protein>
    <submittedName>
        <fullName evidence="2">Uncharacterized protein</fullName>
    </submittedName>
</protein>
<organism evidence="2 3">
    <name type="scientific">Ensete ventricosum</name>
    <name type="common">Abyssinian banana</name>
    <name type="synonym">Musa ensete</name>
    <dbReference type="NCBI Taxonomy" id="4639"/>
    <lineage>
        <taxon>Eukaryota</taxon>
        <taxon>Viridiplantae</taxon>
        <taxon>Streptophyta</taxon>
        <taxon>Embryophyta</taxon>
        <taxon>Tracheophyta</taxon>
        <taxon>Spermatophyta</taxon>
        <taxon>Magnoliopsida</taxon>
        <taxon>Liliopsida</taxon>
        <taxon>Zingiberales</taxon>
        <taxon>Musaceae</taxon>
        <taxon>Ensete</taxon>
    </lineage>
</organism>
<gene>
    <name evidence="2" type="ORF">OPV22_011344</name>
</gene>
<sequence>MMVRVKEARDLLAMLSLSEERGKGDTKAAEMMSLKSLFGHHAIPGDKGHCSISNGSQEMYCIHTQEEVGGVSDEQMVAFTGERTHSPSYLIGNGPSRRGVQPM</sequence>
<dbReference type="AlphaFoldDB" id="A0AAV8RN67"/>
<comment type="caution">
    <text evidence="2">The sequence shown here is derived from an EMBL/GenBank/DDBJ whole genome shotgun (WGS) entry which is preliminary data.</text>
</comment>
<dbReference type="Proteomes" id="UP001222027">
    <property type="component" value="Unassembled WGS sequence"/>
</dbReference>
<feature type="region of interest" description="Disordered" evidence="1">
    <location>
        <begin position="83"/>
        <end position="103"/>
    </location>
</feature>
<evidence type="ECO:0000313" key="3">
    <source>
        <dbReference type="Proteomes" id="UP001222027"/>
    </source>
</evidence>
<dbReference type="EMBL" id="JAQQAF010000003">
    <property type="protein sequence ID" value="KAJ8500792.1"/>
    <property type="molecule type" value="Genomic_DNA"/>
</dbReference>
<evidence type="ECO:0000313" key="2">
    <source>
        <dbReference type="EMBL" id="KAJ8500792.1"/>
    </source>
</evidence>
<accession>A0AAV8RN67</accession>
<keyword evidence="3" id="KW-1185">Reference proteome</keyword>
<reference evidence="2 3" key="1">
    <citation type="submission" date="2022-12" db="EMBL/GenBank/DDBJ databases">
        <title>Chromosome-scale assembly of the Ensete ventricosum genome.</title>
        <authorList>
            <person name="Dussert Y."/>
            <person name="Stocks J."/>
            <person name="Wendawek A."/>
            <person name="Woldeyes F."/>
            <person name="Nichols R.A."/>
            <person name="Borrell J.S."/>
        </authorList>
    </citation>
    <scope>NUCLEOTIDE SEQUENCE [LARGE SCALE GENOMIC DNA]</scope>
    <source>
        <strain evidence="3">cv. Maze</strain>
        <tissue evidence="2">Seeds</tissue>
    </source>
</reference>